<evidence type="ECO:0000256" key="1">
    <source>
        <dbReference type="ARBA" id="ARBA00023270"/>
    </source>
</evidence>
<evidence type="ECO:0000313" key="2">
    <source>
        <dbReference type="EMBL" id="HGI74787.1"/>
    </source>
</evidence>
<accession>A0A7V3YLD1</accession>
<protein>
    <recommendedName>
        <fullName evidence="3">Transaldolase</fullName>
    </recommendedName>
</protein>
<dbReference type="EMBL" id="DTEN01000147">
    <property type="protein sequence ID" value="HGI74787.1"/>
    <property type="molecule type" value="Genomic_DNA"/>
</dbReference>
<dbReference type="Pfam" id="PF00923">
    <property type="entry name" value="TAL_FSA"/>
    <property type="match status" value="1"/>
</dbReference>
<dbReference type="Gene3D" id="3.20.20.70">
    <property type="entry name" value="Aldolase class I"/>
    <property type="match status" value="1"/>
</dbReference>
<dbReference type="SUPFAM" id="SSF51569">
    <property type="entry name" value="Aldolase"/>
    <property type="match status" value="1"/>
</dbReference>
<evidence type="ECO:0008006" key="3">
    <source>
        <dbReference type="Google" id="ProtNLM"/>
    </source>
</evidence>
<keyword evidence="1" id="KW-0704">Schiff base</keyword>
<reference evidence="2" key="1">
    <citation type="journal article" date="2020" name="mSystems">
        <title>Genome- and Community-Level Interaction Insights into Carbon Utilization and Element Cycling Functions of Hydrothermarchaeota in Hydrothermal Sediment.</title>
        <authorList>
            <person name="Zhou Z."/>
            <person name="Liu Y."/>
            <person name="Xu W."/>
            <person name="Pan J."/>
            <person name="Luo Z.H."/>
            <person name="Li M."/>
        </authorList>
    </citation>
    <scope>NUCLEOTIDE SEQUENCE [LARGE SCALE GENOMIC DNA]</scope>
    <source>
        <strain evidence="2">SpSt-716</strain>
    </source>
</reference>
<organism evidence="2">
    <name type="scientific">Candidatus Caldatribacterium californiense</name>
    <dbReference type="NCBI Taxonomy" id="1454726"/>
    <lineage>
        <taxon>Bacteria</taxon>
        <taxon>Pseudomonadati</taxon>
        <taxon>Atribacterota</taxon>
        <taxon>Atribacteria</taxon>
        <taxon>Atribacterales</taxon>
        <taxon>Candidatus Caldatribacteriaceae</taxon>
        <taxon>Candidatus Caldatribacterium</taxon>
    </lineage>
</organism>
<dbReference type="InterPro" id="IPR018225">
    <property type="entry name" value="Transaldolase_AS"/>
</dbReference>
<dbReference type="PROSITE" id="PS00958">
    <property type="entry name" value="TRANSALDOLASE_2"/>
    <property type="match status" value="1"/>
</dbReference>
<proteinExistence type="predicted"/>
<dbReference type="InterPro" id="IPR001585">
    <property type="entry name" value="TAL/FSA"/>
</dbReference>
<dbReference type="GO" id="GO:0005975">
    <property type="term" value="P:carbohydrate metabolic process"/>
    <property type="evidence" value="ECO:0007669"/>
    <property type="project" value="InterPro"/>
</dbReference>
<comment type="caution">
    <text evidence="2">The sequence shown here is derived from an EMBL/GenBank/DDBJ whole genome shotgun (WGS) entry which is preliminary data.</text>
</comment>
<dbReference type="AlphaFoldDB" id="A0A7V3YLD1"/>
<dbReference type="PANTHER" id="PTHR10683">
    <property type="entry name" value="TRANSALDOLASE"/>
    <property type="match status" value="1"/>
</dbReference>
<name>A0A7V3YLD1_9BACT</name>
<dbReference type="InterPro" id="IPR013785">
    <property type="entry name" value="Aldolase_TIM"/>
</dbReference>
<sequence length="330" mass="36976">MSHNEGGVFFFDGVTTNPPLVLRLLESRPQVVARVQEFGRVFSSDTHPGWFDRYLMVGKLGADKFLSNFYRRGRQYGFVCLQVDPRKSTDEATMVLQALEISRTSPNLMVKIPATRAGLAVMEEIISFGVPVNATSCFCVPQVVQVAQAMKRGYEKGKARGVDYSGWRAVITMMLGRWEASTELTEEAKARGVTLEEEDLRFFGILMAKRAVEAVQALGAPAKVLVCSTRKGPGNAYLHLEEIAKLPLVITMNPEALEWGMTLLQEERTKAPFAVPRATEEKLYKLDFARRSLEFDGFTMEDIAASSAQTHNLREFSQAMERIESILSRY</sequence>
<gene>
    <name evidence="2" type="ORF">ENU96_03795</name>
</gene>